<comment type="similarity">
    <text evidence="3">Belongs to the tubulin family.</text>
</comment>
<comment type="subcellular location">
    <subcellularLocation>
        <location evidence="2">Cytoplasm</location>
        <location evidence="2">Cytoskeleton</location>
    </subcellularLocation>
</comment>
<proteinExistence type="inferred from homology"/>
<keyword evidence="7" id="KW-0378">Hydrolase</keyword>
<dbReference type="Gene3D" id="3.40.50.1440">
    <property type="entry name" value="Tubulin/FtsZ, GTPase domain"/>
    <property type="match status" value="1"/>
</dbReference>
<dbReference type="GO" id="GO:0016787">
    <property type="term" value="F:hydrolase activity"/>
    <property type="evidence" value="ECO:0007669"/>
    <property type="project" value="UniProtKB-KW"/>
</dbReference>
<evidence type="ECO:0000256" key="4">
    <source>
        <dbReference type="ARBA" id="ARBA00022490"/>
    </source>
</evidence>
<dbReference type="GO" id="GO:0005200">
    <property type="term" value="F:structural constituent of cytoskeleton"/>
    <property type="evidence" value="ECO:0007669"/>
    <property type="project" value="InterPro"/>
</dbReference>
<evidence type="ECO:0000256" key="8">
    <source>
        <dbReference type="ARBA" id="ARBA00023134"/>
    </source>
</evidence>
<dbReference type="SUPFAM" id="SSF52490">
    <property type="entry name" value="Tubulin nucleotide-binding domain-like"/>
    <property type="match status" value="1"/>
</dbReference>
<organism evidence="12 13">
    <name type="scientific">Myotis myotis</name>
    <name type="common">Greater mouse-eared bat</name>
    <name type="synonym">Vespertilio myotis</name>
    <dbReference type="NCBI Taxonomy" id="51298"/>
    <lineage>
        <taxon>Eukaryota</taxon>
        <taxon>Metazoa</taxon>
        <taxon>Chordata</taxon>
        <taxon>Craniata</taxon>
        <taxon>Vertebrata</taxon>
        <taxon>Euteleostomi</taxon>
        <taxon>Mammalia</taxon>
        <taxon>Eutheria</taxon>
        <taxon>Laurasiatheria</taxon>
        <taxon>Chiroptera</taxon>
        <taxon>Yangochiroptera</taxon>
        <taxon>Vespertilionidae</taxon>
        <taxon>Myotis</taxon>
    </lineage>
</organism>
<dbReference type="GO" id="GO:0005874">
    <property type="term" value="C:microtubule"/>
    <property type="evidence" value="ECO:0007669"/>
    <property type="project" value="UniProtKB-KW"/>
</dbReference>
<feature type="domain" description="Tubulin/FtsZ GTPase" evidence="11">
    <location>
        <begin position="30"/>
        <end position="153"/>
    </location>
</feature>
<dbReference type="Pfam" id="PF00091">
    <property type="entry name" value="Tubulin"/>
    <property type="match status" value="1"/>
</dbReference>
<dbReference type="GO" id="GO:0005525">
    <property type="term" value="F:GTP binding"/>
    <property type="evidence" value="ECO:0007669"/>
    <property type="project" value="UniProtKB-KW"/>
</dbReference>
<dbReference type="InterPro" id="IPR002452">
    <property type="entry name" value="Alpha_tubulin"/>
</dbReference>
<dbReference type="PRINTS" id="PR01161">
    <property type="entry name" value="TUBULIN"/>
</dbReference>
<sequence length="156" mass="17308">MDWLPLTCSPSRVRDRTHNRDSCKVATLHECISIHVGQASVQIGNACWELYHLEHDIQPDDQMPSDMTLGSGREMTSSTPSSVRGAGNHVPRSVFVDLEPTVIDEVCTGTYCQLFQSEQLITGKEDAANTYAHGCYTIDKETINLVLDRIQKLTSA</sequence>
<evidence type="ECO:0000256" key="5">
    <source>
        <dbReference type="ARBA" id="ARBA00022701"/>
    </source>
</evidence>
<dbReference type="VEuPathDB" id="HostDB:LOC118661627"/>
<dbReference type="AlphaFoldDB" id="A0A7J7ZZ03"/>
<protein>
    <recommendedName>
        <fullName evidence="11">Tubulin/FtsZ GTPase domain-containing protein</fullName>
    </recommendedName>
</protein>
<evidence type="ECO:0000256" key="1">
    <source>
        <dbReference type="ARBA" id="ARBA00001946"/>
    </source>
</evidence>
<evidence type="ECO:0000259" key="11">
    <source>
        <dbReference type="Pfam" id="PF00091"/>
    </source>
</evidence>
<dbReference type="InterPro" id="IPR003008">
    <property type="entry name" value="Tubulin_FtsZ_GTPase"/>
</dbReference>
<evidence type="ECO:0000256" key="6">
    <source>
        <dbReference type="ARBA" id="ARBA00022741"/>
    </source>
</evidence>
<reference evidence="12 13" key="1">
    <citation type="journal article" date="2020" name="Nature">
        <title>Six reference-quality genomes reveal evolution of bat adaptations.</title>
        <authorList>
            <person name="Jebb D."/>
            <person name="Huang Z."/>
            <person name="Pippel M."/>
            <person name="Hughes G.M."/>
            <person name="Lavrichenko K."/>
            <person name="Devanna P."/>
            <person name="Winkler S."/>
            <person name="Jermiin L.S."/>
            <person name="Skirmuntt E.C."/>
            <person name="Katzourakis A."/>
            <person name="Burkitt-Gray L."/>
            <person name="Ray D.A."/>
            <person name="Sullivan K.A.M."/>
            <person name="Roscito J.G."/>
            <person name="Kirilenko B.M."/>
            <person name="Davalos L.M."/>
            <person name="Corthals A.P."/>
            <person name="Power M.L."/>
            <person name="Jones G."/>
            <person name="Ransome R.D."/>
            <person name="Dechmann D.K.N."/>
            <person name="Locatelli A.G."/>
            <person name="Puechmaille S.J."/>
            <person name="Fedrigo O."/>
            <person name="Jarvis E.D."/>
            <person name="Hiller M."/>
            <person name="Vernes S.C."/>
            <person name="Myers E.W."/>
            <person name="Teeling E.C."/>
        </authorList>
    </citation>
    <scope>NUCLEOTIDE SEQUENCE [LARGE SCALE GENOMIC DNA]</scope>
    <source>
        <strain evidence="12">MMyoMyo1</strain>
        <tissue evidence="12">Flight muscle</tissue>
    </source>
</reference>
<keyword evidence="13" id="KW-1185">Reference proteome</keyword>
<evidence type="ECO:0000256" key="7">
    <source>
        <dbReference type="ARBA" id="ARBA00022801"/>
    </source>
</evidence>
<dbReference type="Proteomes" id="UP000527355">
    <property type="component" value="Unassembled WGS sequence"/>
</dbReference>
<dbReference type="GO" id="GO:0007017">
    <property type="term" value="P:microtubule-based process"/>
    <property type="evidence" value="ECO:0007669"/>
    <property type="project" value="InterPro"/>
</dbReference>
<dbReference type="PANTHER" id="PTHR11588">
    <property type="entry name" value="TUBULIN"/>
    <property type="match status" value="1"/>
</dbReference>
<accession>A0A7J7ZZ03</accession>
<dbReference type="EMBL" id="JABWUV010000002">
    <property type="protein sequence ID" value="KAF6379116.1"/>
    <property type="molecule type" value="Genomic_DNA"/>
</dbReference>
<keyword evidence="8" id="KW-0342">GTP-binding</keyword>
<comment type="caution">
    <text evidence="12">The sequence shown here is derived from an EMBL/GenBank/DDBJ whole genome shotgun (WGS) entry which is preliminary data.</text>
</comment>
<evidence type="ECO:0000256" key="3">
    <source>
        <dbReference type="ARBA" id="ARBA00009636"/>
    </source>
</evidence>
<keyword evidence="9" id="KW-0206">Cytoskeleton</keyword>
<keyword evidence="6" id="KW-0547">Nucleotide-binding</keyword>
<evidence type="ECO:0000256" key="10">
    <source>
        <dbReference type="ARBA" id="ARBA00049117"/>
    </source>
</evidence>
<comment type="cofactor">
    <cofactor evidence="1">
        <name>Mg(2+)</name>
        <dbReference type="ChEBI" id="CHEBI:18420"/>
    </cofactor>
</comment>
<dbReference type="InterPro" id="IPR036525">
    <property type="entry name" value="Tubulin/FtsZ_GTPase_sf"/>
</dbReference>
<dbReference type="PRINTS" id="PR01162">
    <property type="entry name" value="ALPHATUBULIN"/>
</dbReference>
<keyword evidence="5" id="KW-0493">Microtubule</keyword>
<evidence type="ECO:0000313" key="13">
    <source>
        <dbReference type="Proteomes" id="UP000527355"/>
    </source>
</evidence>
<dbReference type="InterPro" id="IPR000217">
    <property type="entry name" value="Tubulin"/>
</dbReference>
<evidence type="ECO:0000256" key="2">
    <source>
        <dbReference type="ARBA" id="ARBA00004245"/>
    </source>
</evidence>
<name>A0A7J7ZZ03_MYOMY</name>
<evidence type="ECO:0000313" key="12">
    <source>
        <dbReference type="EMBL" id="KAF6379116.1"/>
    </source>
</evidence>
<comment type="catalytic activity">
    <reaction evidence="10">
        <text>GTP + H2O = GDP + phosphate + H(+)</text>
        <dbReference type="Rhea" id="RHEA:19669"/>
        <dbReference type="ChEBI" id="CHEBI:15377"/>
        <dbReference type="ChEBI" id="CHEBI:15378"/>
        <dbReference type="ChEBI" id="CHEBI:37565"/>
        <dbReference type="ChEBI" id="CHEBI:43474"/>
        <dbReference type="ChEBI" id="CHEBI:58189"/>
    </reaction>
    <physiologicalReaction direction="left-to-right" evidence="10">
        <dbReference type="Rhea" id="RHEA:19670"/>
    </physiologicalReaction>
</comment>
<gene>
    <name evidence="12" type="ORF">mMyoMyo1_009950</name>
</gene>
<evidence type="ECO:0000256" key="9">
    <source>
        <dbReference type="ARBA" id="ARBA00023212"/>
    </source>
</evidence>
<keyword evidence="4" id="KW-0963">Cytoplasm</keyword>